<name>A0A830ESD8_9EURY</name>
<dbReference type="RefSeq" id="WP_188788621.1">
    <property type="nucleotide sequence ID" value="NZ_BMOC01000030.1"/>
</dbReference>
<dbReference type="SUPFAM" id="SSF46785">
    <property type="entry name" value="Winged helix' DNA-binding domain"/>
    <property type="match status" value="1"/>
</dbReference>
<evidence type="ECO:0000256" key="3">
    <source>
        <dbReference type="ARBA" id="ARBA00023163"/>
    </source>
</evidence>
<protein>
    <submittedName>
        <fullName evidence="6">Transcriptional regulator</fullName>
    </submittedName>
</protein>
<dbReference type="PROSITE" id="PS51078">
    <property type="entry name" value="ICLR_ED"/>
    <property type="match status" value="1"/>
</dbReference>
<dbReference type="GO" id="GO:0003700">
    <property type="term" value="F:DNA-binding transcription factor activity"/>
    <property type="evidence" value="ECO:0007669"/>
    <property type="project" value="TreeGrafter"/>
</dbReference>
<dbReference type="AlphaFoldDB" id="A0A830ESD8"/>
<reference evidence="6" key="2">
    <citation type="submission" date="2020-09" db="EMBL/GenBank/DDBJ databases">
        <authorList>
            <person name="Sun Q."/>
            <person name="Ohkuma M."/>
        </authorList>
    </citation>
    <scope>NUCLEOTIDE SEQUENCE</scope>
    <source>
        <strain evidence="6">JCM 14359</strain>
    </source>
</reference>
<dbReference type="PANTHER" id="PTHR30136">
    <property type="entry name" value="HELIX-TURN-HELIX TRANSCRIPTIONAL REGULATOR, ICLR FAMILY"/>
    <property type="match status" value="1"/>
</dbReference>
<reference evidence="6" key="1">
    <citation type="journal article" date="2014" name="Int. J. Syst. Evol. Microbiol.">
        <title>Complete genome sequence of Corynebacterium casei LMG S-19264T (=DSM 44701T), isolated from a smear-ripened cheese.</title>
        <authorList>
            <consortium name="US DOE Joint Genome Institute (JGI-PGF)"/>
            <person name="Walter F."/>
            <person name="Albersmeier A."/>
            <person name="Kalinowski J."/>
            <person name="Ruckert C."/>
        </authorList>
    </citation>
    <scope>NUCLEOTIDE SEQUENCE</scope>
    <source>
        <strain evidence="6">JCM 14359</strain>
    </source>
</reference>
<proteinExistence type="predicted"/>
<dbReference type="Proteomes" id="UP000653099">
    <property type="component" value="Unassembled WGS sequence"/>
</dbReference>
<dbReference type="Gene3D" id="1.10.10.10">
    <property type="entry name" value="Winged helix-like DNA-binding domain superfamily/Winged helix DNA-binding domain"/>
    <property type="match status" value="1"/>
</dbReference>
<sequence>MGNEGTRTIKTADRLLALVEALNELEQTGVTELSDYVDIPVSTTHQYLASLETNEYVIKQDGKYQLGLKFLEHGMKLRENSPLYENSQSILEDLAETTGEIAWLVVEEHGLAINFERVVGEHGLNKFRGHIGGRSKLHTHAAGKALLAKMSPDRVDKIVDDHGLSPQTRQTIQDREELYTELEKIREQGYSFNDNETVPGIRSVGAAITDSNDEPLGAIAVGGPDNRLDGAYFREELPELVLGAVNEIELKMSVDSPW</sequence>
<dbReference type="EMBL" id="BMOC01000030">
    <property type="protein sequence ID" value="GGJ17020.1"/>
    <property type="molecule type" value="Genomic_DNA"/>
</dbReference>
<dbReference type="SMART" id="SM00346">
    <property type="entry name" value="HTH_ICLR"/>
    <property type="match status" value="1"/>
</dbReference>
<dbReference type="PANTHER" id="PTHR30136:SF35">
    <property type="entry name" value="HTH-TYPE TRANSCRIPTIONAL REGULATOR RV1719"/>
    <property type="match status" value="1"/>
</dbReference>
<keyword evidence="2" id="KW-0238">DNA-binding</keyword>
<gene>
    <name evidence="6" type="ORF">GCM10008995_28640</name>
</gene>
<evidence type="ECO:0000313" key="6">
    <source>
        <dbReference type="EMBL" id="GGJ17020.1"/>
    </source>
</evidence>
<dbReference type="PROSITE" id="PS51077">
    <property type="entry name" value="HTH_ICLR"/>
    <property type="match status" value="1"/>
</dbReference>
<keyword evidence="1" id="KW-0805">Transcription regulation</keyword>
<dbReference type="GO" id="GO:0045892">
    <property type="term" value="P:negative regulation of DNA-templated transcription"/>
    <property type="evidence" value="ECO:0007669"/>
    <property type="project" value="TreeGrafter"/>
</dbReference>
<dbReference type="InterPro" id="IPR036388">
    <property type="entry name" value="WH-like_DNA-bd_sf"/>
</dbReference>
<feature type="domain" description="IclR-ED" evidence="5">
    <location>
        <begin position="69"/>
        <end position="254"/>
    </location>
</feature>
<dbReference type="SUPFAM" id="SSF55781">
    <property type="entry name" value="GAF domain-like"/>
    <property type="match status" value="1"/>
</dbReference>
<dbReference type="InterPro" id="IPR014757">
    <property type="entry name" value="Tscrpt_reg_IclR_C"/>
</dbReference>
<evidence type="ECO:0000256" key="2">
    <source>
        <dbReference type="ARBA" id="ARBA00023125"/>
    </source>
</evidence>
<evidence type="ECO:0000259" key="4">
    <source>
        <dbReference type="PROSITE" id="PS51077"/>
    </source>
</evidence>
<dbReference type="InterPro" id="IPR050707">
    <property type="entry name" value="HTH_MetabolicPath_Reg"/>
</dbReference>
<organism evidence="6 7">
    <name type="scientific">Halobellus salinus</name>
    <dbReference type="NCBI Taxonomy" id="931585"/>
    <lineage>
        <taxon>Archaea</taxon>
        <taxon>Methanobacteriati</taxon>
        <taxon>Methanobacteriota</taxon>
        <taxon>Stenosarchaea group</taxon>
        <taxon>Halobacteria</taxon>
        <taxon>Halobacteriales</taxon>
        <taxon>Haloferacaceae</taxon>
        <taxon>Halobellus</taxon>
    </lineage>
</organism>
<keyword evidence="3" id="KW-0804">Transcription</keyword>
<accession>A0A830ESD8</accession>
<evidence type="ECO:0000259" key="5">
    <source>
        <dbReference type="PROSITE" id="PS51078"/>
    </source>
</evidence>
<dbReference type="Gene3D" id="3.30.450.40">
    <property type="match status" value="1"/>
</dbReference>
<dbReference type="Pfam" id="PF01614">
    <property type="entry name" value="IclR_C"/>
    <property type="match status" value="1"/>
</dbReference>
<dbReference type="InterPro" id="IPR005471">
    <property type="entry name" value="Tscrpt_reg_IclR_N"/>
</dbReference>
<feature type="domain" description="HTH iclR-type" evidence="4">
    <location>
        <begin position="9"/>
        <end position="68"/>
    </location>
</feature>
<dbReference type="GO" id="GO:0003677">
    <property type="term" value="F:DNA binding"/>
    <property type="evidence" value="ECO:0007669"/>
    <property type="project" value="UniProtKB-KW"/>
</dbReference>
<keyword evidence="7" id="KW-1185">Reference proteome</keyword>
<evidence type="ECO:0000256" key="1">
    <source>
        <dbReference type="ARBA" id="ARBA00023015"/>
    </source>
</evidence>
<evidence type="ECO:0000313" key="7">
    <source>
        <dbReference type="Proteomes" id="UP000653099"/>
    </source>
</evidence>
<dbReference type="InterPro" id="IPR036390">
    <property type="entry name" value="WH_DNA-bd_sf"/>
</dbReference>
<dbReference type="OrthoDB" id="14763at2157"/>
<comment type="caution">
    <text evidence="6">The sequence shown here is derived from an EMBL/GenBank/DDBJ whole genome shotgun (WGS) entry which is preliminary data.</text>
</comment>
<dbReference type="InterPro" id="IPR029016">
    <property type="entry name" value="GAF-like_dom_sf"/>
</dbReference>
<dbReference type="Pfam" id="PF09339">
    <property type="entry name" value="HTH_IclR"/>
    <property type="match status" value="1"/>
</dbReference>